<proteinExistence type="inferred from homology"/>
<protein>
    <recommendedName>
        <fullName evidence="9">Membrane magnesium transporter</fullName>
    </recommendedName>
</protein>
<keyword evidence="6" id="KW-0732">Signal</keyword>
<feature type="chain" id="PRO_5003946976" description="Membrane magnesium transporter" evidence="6">
    <location>
        <begin position="23"/>
        <end position="108"/>
    </location>
</feature>
<organism evidence="8">
    <name type="scientific">Pneumocystis jirovecii</name>
    <name type="common">Human pneumocystis pneumonia agent</name>
    <dbReference type="NCBI Taxonomy" id="42068"/>
    <lineage>
        <taxon>Eukaryota</taxon>
        <taxon>Fungi</taxon>
        <taxon>Dikarya</taxon>
        <taxon>Ascomycota</taxon>
        <taxon>Taphrinomycotina</taxon>
        <taxon>Pneumocystomycetes</taxon>
        <taxon>Pneumocystaceae</taxon>
        <taxon>Pneumocystis</taxon>
    </lineage>
</organism>
<comment type="subcellular location">
    <subcellularLocation>
        <location evidence="1">Endomembrane system</location>
        <topology evidence="1">Multi-pass membrane protein</topology>
    </subcellularLocation>
</comment>
<sequence length="108" mass="12617">MGVFSRILLLISLFMLFHGGYSAHEIVSLMKPINQEEIKIPTDIIIEVILSLIIFCIERVLYAGELQPINYSEYVDMQHKSDDVYDTPGFLDIRQKRRLYKQSKIKPQ</sequence>
<name>L0P9E9_PNEJI</name>
<dbReference type="Proteomes" id="UP000010422">
    <property type="component" value="Unassembled WGS sequence"/>
</dbReference>
<dbReference type="PANTHER" id="PTHR28144">
    <property type="entry name" value="ER MEMBRANE PROTEIN COMPLEX SUBUNIT 5"/>
    <property type="match status" value="1"/>
</dbReference>
<evidence type="ECO:0000256" key="2">
    <source>
        <dbReference type="ARBA" id="ARBA00006109"/>
    </source>
</evidence>
<dbReference type="InParanoid" id="L0P9E9"/>
<dbReference type="PANTHER" id="PTHR28144:SF1">
    <property type="entry name" value="ER MEMBRANE PROTEIN COMPLEX SUBUNIT 5"/>
    <property type="match status" value="1"/>
</dbReference>
<evidence type="ECO:0008006" key="9">
    <source>
        <dbReference type="Google" id="ProtNLM"/>
    </source>
</evidence>
<comment type="caution">
    <text evidence="7">The sequence shown here is derived from an EMBL/GenBank/DDBJ whole genome shotgun (WGS) entry which is preliminary data.</text>
</comment>
<evidence type="ECO:0000256" key="5">
    <source>
        <dbReference type="ARBA" id="ARBA00023136"/>
    </source>
</evidence>
<comment type="similarity">
    <text evidence="2">Belongs to the membrane magnesium transporter (TC 1.A.67) family.</text>
</comment>
<dbReference type="EMBL" id="CAKM01000146">
    <property type="protein sequence ID" value="CCJ28993.1"/>
    <property type="molecule type" value="Genomic_DNA"/>
</dbReference>
<keyword evidence="4" id="KW-1133">Transmembrane helix</keyword>
<dbReference type="InterPro" id="IPR053279">
    <property type="entry name" value="EMC_subunit"/>
</dbReference>
<dbReference type="VEuPathDB" id="FungiDB:PNEJI1_002763"/>
<feature type="signal peptide" evidence="6">
    <location>
        <begin position="1"/>
        <end position="22"/>
    </location>
</feature>
<evidence type="ECO:0000313" key="7">
    <source>
        <dbReference type="EMBL" id="CCJ28993.1"/>
    </source>
</evidence>
<dbReference type="GO" id="GO:0034975">
    <property type="term" value="P:protein folding in endoplasmic reticulum"/>
    <property type="evidence" value="ECO:0007669"/>
    <property type="project" value="TreeGrafter"/>
</dbReference>
<evidence type="ECO:0000256" key="3">
    <source>
        <dbReference type="ARBA" id="ARBA00022692"/>
    </source>
</evidence>
<evidence type="ECO:0000256" key="6">
    <source>
        <dbReference type="SAM" id="SignalP"/>
    </source>
</evidence>
<keyword evidence="5" id="KW-0472">Membrane</keyword>
<dbReference type="STRING" id="1209962.L0P9E9"/>
<gene>
    <name evidence="7" type="ORF">PNEJI1_002763</name>
</gene>
<keyword evidence="3" id="KW-0812">Transmembrane</keyword>
<evidence type="ECO:0000313" key="8">
    <source>
        <dbReference type="Proteomes" id="UP000010422"/>
    </source>
</evidence>
<evidence type="ECO:0000256" key="4">
    <source>
        <dbReference type="ARBA" id="ARBA00022989"/>
    </source>
</evidence>
<evidence type="ECO:0000256" key="1">
    <source>
        <dbReference type="ARBA" id="ARBA00004127"/>
    </source>
</evidence>
<dbReference type="GO" id="GO:0072546">
    <property type="term" value="C:EMC complex"/>
    <property type="evidence" value="ECO:0007669"/>
    <property type="project" value="TreeGrafter"/>
</dbReference>
<dbReference type="Pfam" id="PF10270">
    <property type="entry name" value="MMgT"/>
    <property type="match status" value="1"/>
</dbReference>
<reference evidence="7 8" key="1">
    <citation type="journal article" date="2012" name="MBio">
        <title>De novo assembly of the Pneumocystis jirovecii genome from a single bronchoalveolar lavage fluid specimen from a patient.</title>
        <authorList>
            <person name="Cisse O.H."/>
            <person name="Pagni M."/>
            <person name="Hauser P.M."/>
        </authorList>
    </citation>
    <scope>NUCLEOTIDE SEQUENCE [LARGE SCALE GENOMIC DNA]</scope>
    <source>
        <strain evidence="7 8">SE8</strain>
    </source>
</reference>
<dbReference type="InterPro" id="IPR018937">
    <property type="entry name" value="MMgT"/>
</dbReference>
<accession>L0P9E9</accession>
<dbReference type="AlphaFoldDB" id="L0P9E9"/>